<dbReference type="EMBL" id="QGNY01000001">
    <property type="protein sequence ID" value="PWS33214.1"/>
    <property type="molecule type" value="Genomic_DNA"/>
</dbReference>
<keyword evidence="3" id="KW-1185">Reference proteome</keyword>
<name>A0A317F217_9SPHI</name>
<sequence length="228" mass="27192">MGLWHSHDDNHFLLKIYRMEEKEFPNFYSYHLEYAKFNNLTSEEDFFRHVWQTVQTRIRHIEIQDPFSRNHAMHRQQLEKLQQFQKYLNSIDEWNARPSHIVIAEKDELIQNQKIEIEKLNTKLAELNEYEVSLKVLIDDGHLPTFIDVIQQLRELQLPSGRKLLKSDHKIPYAKMIAKYFSHGGKDIPIETARNYFVDKKGDVTIKGTSIQPEHRLFKVIPIDPAKK</sequence>
<evidence type="ECO:0000313" key="3">
    <source>
        <dbReference type="Proteomes" id="UP000245391"/>
    </source>
</evidence>
<evidence type="ECO:0000256" key="1">
    <source>
        <dbReference type="SAM" id="Coils"/>
    </source>
</evidence>
<proteinExistence type="predicted"/>
<dbReference type="AlphaFoldDB" id="A0A317F217"/>
<evidence type="ECO:0000313" key="2">
    <source>
        <dbReference type="EMBL" id="PWS33214.1"/>
    </source>
</evidence>
<accession>A0A317F217</accession>
<keyword evidence="1" id="KW-0175">Coiled coil</keyword>
<gene>
    <name evidence="2" type="ORF">DF947_00845</name>
</gene>
<reference evidence="3" key="1">
    <citation type="submission" date="2018-05" db="EMBL/GenBank/DDBJ databases">
        <title>Pedobacter paludis sp. nov., isolated from wetland soil.</title>
        <authorList>
            <person name="Zhang Y."/>
        </authorList>
    </citation>
    <scope>NUCLEOTIDE SEQUENCE [LARGE SCALE GENOMIC DNA]</scope>
    <source>
        <strain evidence="3">R-8</strain>
    </source>
</reference>
<dbReference type="Proteomes" id="UP000245391">
    <property type="component" value="Unassembled WGS sequence"/>
</dbReference>
<protein>
    <submittedName>
        <fullName evidence="2">Uncharacterized protein</fullName>
    </submittedName>
</protein>
<comment type="caution">
    <text evidence="2">The sequence shown here is derived from an EMBL/GenBank/DDBJ whole genome shotgun (WGS) entry which is preliminary data.</text>
</comment>
<feature type="coiled-coil region" evidence="1">
    <location>
        <begin position="103"/>
        <end position="130"/>
    </location>
</feature>
<organism evidence="2 3">
    <name type="scientific">Pedobacter paludis</name>
    <dbReference type="NCBI Taxonomy" id="2203212"/>
    <lineage>
        <taxon>Bacteria</taxon>
        <taxon>Pseudomonadati</taxon>
        <taxon>Bacteroidota</taxon>
        <taxon>Sphingobacteriia</taxon>
        <taxon>Sphingobacteriales</taxon>
        <taxon>Sphingobacteriaceae</taxon>
        <taxon>Pedobacter</taxon>
    </lineage>
</organism>